<dbReference type="EMBL" id="FLQS01000010">
    <property type="protein sequence ID" value="SBS73833.1"/>
    <property type="molecule type" value="Genomic_DNA"/>
</dbReference>
<gene>
    <name evidence="2" type="ORF">MHPYR_180082</name>
</gene>
<name>A0A1Y5P583_9MYCO</name>
<sequence>MSAKTSKLTNPNNAAVRKALRIVCPSCGAKPGERCTRIGKRIVHFARCELREVL</sequence>
<dbReference type="InterPro" id="IPR056911">
    <property type="entry name" value="Phage_Znf_bind_put"/>
</dbReference>
<feature type="domain" description="DNA-binding phage zinc finger" evidence="1">
    <location>
        <begin position="15"/>
        <end position="50"/>
    </location>
</feature>
<accession>A0A1Y5P583</accession>
<evidence type="ECO:0000313" key="2">
    <source>
        <dbReference type="EMBL" id="SBS73833.1"/>
    </source>
</evidence>
<reference evidence="2" key="1">
    <citation type="submission" date="2016-03" db="EMBL/GenBank/DDBJ databases">
        <authorList>
            <person name="Ploux O."/>
        </authorList>
    </citation>
    <scope>NUCLEOTIDE SEQUENCE</scope>
    <source>
        <strain evidence="2">UC10</strain>
    </source>
</reference>
<evidence type="ECO:0000259" key="1">
    <source>
        <dbReference type="Pfam" id="PF24623"/>
    </source>
</evidence>
<proteinExistence type="predicted"/>
<organism evidence="2">
    <name type="scientific">uncultured Mycobacterium sp</name>
    <dbReference type="NCBI Taxonomy" id="171292"/>
    <lineage>
        <taxon>Bacteria</taxon>
        <taxon>Bacillati</taxon>
        <taxon>Actinomycetota</taxon>
        <taxon>Actinomycetes</taxon>
        <taxon>Mycobacteriales</taxon>
        <taxon>Mycobacteriaceae</taxon>
        <taxon>Mycobacterium</taxon>
        <taxon>environmental samples</taxon>
    </lineage>
</organism>
<dbReference type="AlphaFoldDB" id="A0A1Y5P583"/>
<dbReference type="Pfam" id="PF24623">
    <property type="entry name" value="Phage_zn_bind_8"/>
    <property type="match status" value="1"/>
</dbReference>
<protein>
    <recommendedName>
        <fullName evidence="1">DNA-binding phage zinc finger domain-containing protein</fullName>
    </recommendedName>
</protein>